<keyword evidence="13" id="KW-0131">Cell cycle</keyword>
<evidence type="ECO:0000256" key="5">
    <source>
        <dbReference type="ARBA" id="ARBA00022499"/>
    </source>
</evidence>
<dbReference type="PROSITE" id="PS51793">
    <property type="entry name" value="MIS18"/>
    <property type="match status" value="1"/>
</dbReference>
<evidence type="ECO:0000256" key="9">
    <source>
        <dbReference type="ARBA" id="ARBA00022776"/>
    </source>
</evidence>
<evidence type="ECO:0000256" key="16">
    <source>
        <dbReference type="ARBA" id="ARBA00046705"/>
    </source>
</evidence>
<comment type="subunit">
    <text evidence="16">Homodimer, and heterodimer with OIP5/MIS18B. Identified in a complex containing MIS18A, OIP5/MIS18B, MIS18BP1, RBBP7 and RBBP4.</text>
</comment>
<keyword evidence="11" id="KW-0832">Ubl conjugation</keyword>
<dbReference type="GO" id="GO:0051301">
    <property type="term" value="P:cell division"/>
    <property type="evidence" value="ECO:0007669"/>
    <property type="project" value="UniProtKB-KW"/>
</dbReference>
<dbReference type="GO" id="GO:0005634">
    <property type="term" value="C:nucleus"/>
    <property type="evidence" value="ECO:0007669"/>
    <property type="project" value="UniProtKB-SubCell"/>
</dbReference>
<evidence type="ECO:0000313" key="18">
    <source>
        <dbReference type="EMBL" id="KAJ8342532.1"/>
    </source>
</evidence>
<keyword evidence="7" id="KW-0132">Cell division</keyword>
<dbReference type="PANTHER" id="PTHR16431">
    <property type="entry name" value="NEUROGENIC PROTEIN MASTERMIND"/>
    <property type="match status" value="1"/>
</dbReference>
<protein>
    <recommendedName>
        <fullName evidence="15">Protein Mis18-alpha</fullName>
    </recommendedName>
</protein>
<dbReference type="GO" id="GO:0000785">
    <property type="term" value="C:chromatin"/>
    <property type="evidence" value="ECO:0007669"/>
    <property type="project" value="TreeGrafter"/>
</dbReference>
<keyword evidence="14" id="KW-0137">Centromere</keyword>
<dbReference type="EMBL" id="JAINUF010000014">
    <property type="protein sequence ID" value="KAJ8342532.1"/>
    <property type="molecule type" value="Genomic_DNA"/>
</dbReference>
<dbReference type="PANTHER" id="PTHR16431:SF2">
    <property type="entry name" value="PROTEIN MIS18-ALPHA"/>
    <property type="match status" value="1"/>
</dbReference>
<keyword evidence="8" id="KW-0479">Metal-binding</keyword>
<comment type="subcellular location">
    <subcellularLocation>
        <location evidence="3">Chromosome</location>
        <location evidence="3">Centromere</location>
    </subcellularLocation>
    <subcellularLocation>
        <location evidence="2">Nucleus</location>
    </subcellularLocation>
</comment>
<evidence type="ECO:0000256" key="7">
    <source>
        <dbReference type="ARBA" id="ARBA00022618"/>
    </source>
</evidence>
<reference evidence="18" key="1">
    <citation type="journal article" date="2023" name="Science">
        <title>Genome structures resolve the early diversification of teleost fishes.</title>
        <authorList>
            <person name="Parey E."/>
            <person name="Louis A."/>
            <person name="Montfort J."/>
            <person name="Bouchez O."/>
            <person name="Roques C."/>
            <person name="Iampietro C."/>
            <person name="Lluch J."/>
            <person name="Castinel A."/>
            <person name="Donnadieu C."/>
            <person name="Desvignes T."/>
            <person name="Floi Bucao C."/>
            <person name="Jouanno E."/>
            <person name="Wen M."/>
            <person name="Mejri S."/>
            <person name="Dirks R."/>
            <person name="Jansen H."/>
            <person name="Henkel C."/>
            <person name="Chen W.J."/>
            <person name="Zahm M."/>
            <person name="Cabau C."/>
            <person name="Klopp C."/>
            <person name="Thompson A.W."/>
            <person name="Robinson-Rechavi M."/>
            <person name="Braasch I."/>
            <person name="Lecointre G."/>
            <person name="Bobe J."/>
            <person name="Postlethwait J.H."/>
            <person name="Berthelot C."/>
            <person name="Roest Crollius H."/>
            <person name="Guiguen Y."/>
        </authorList>
    </citation>
    <scope>NUCLEOTIDE SEQUENCE</scope>
    <source>
        <strain evidence="18">WJC10195</strain>
    </source>
</reference>
<evidence type="ECO:0000256" key="10">
    <source>
        <dbReference type="ARBA" id="ARBA00022833"/>
    </source>
</evidence>
<dbReference type="AlphaFoldDB" id="A0A9Q1EPH6"/>
<feature type="domain" description="Mis18" evidence="17">
    <location>
        <begin position="44"/>
        <end position="142"/>
    </location>
</feature>
<keyword evidence="5" id="KW-1017">Isopeptide bond</keyword>
<dbReference type="InterPro" id="IPR004910">
    <property type="entry name" value="Yippee/Mis18/Cereblon"/>
</dbReference>
<dbReference type="Pfam" id="PF03226">
    <property type="entry name" value="Yippee-Mis18"/>
    <property type="match status" value="1"/>
</dbReference>
<dbReference type="InterPro" id="IPR034752">
    <property type="entry name" value="Mis18"/>
</dbReference>
<dbReference type="GO" id="GO:0046872">
    <property type="term" value="F:metal ion binding"/>
    <property type="evidence" value="ECO:0007669"/>
    <property type="project" value="UniProtKB-KW"/>
</dbReference>
<evidence type="ECO:0000256" key="11">
    <source>
        <dbReference type="ARBA" id="ARBA00022843"/>
    </source>
</evidence>
<accession>A0A9Q1EPH6</accession>
<evidence type="ECO:0000256" key="4">
    <source>
        <dbReference type="ARBA" id="ARBA00022454"/>
    </source>
</evidence>
<dbReference type="Proteomes" id="UP001152622">
    <property type="component" value="Chromosome 14"/>
</dbReference>
<evidence type="ECO:0000256" key="3">
    <source>
        <dbReference type="ARBA" id="ARBA00004584"/>
    </source>
</evidence>
<keyword evidence="9" id="KW-0498">Mitosis</keyword>
<evidence type="ECO:0000256" key="8">
    <source>
        <dbReference type="ARBA" id="ARBA00022723"/>
    </source>
</evidence>
<evidence type="ECO:0000313" key="19">
    <source>
        <dbReference type="Proteomes" id="UP001152622"/>
    </source>
</evidence>
<proteinExistence type="predicted"/>
<evidence type="ECO:0000256" key="2">
    <source>
        <dbReference type="ARBA" id="ARBA00004123"/>
    </source>
</evidence>
<evidence type="ECO:0000256" key="6">
    <source>
        <dbReference type="ARBA" id="ARBA00022553"/>
    </source>
</evidence>
<organism evidence="18 19">
    <name type="scientific">Synaphobranchus kaupii</name>
    <name type="common">Kaup's arrowtooth eel</name>
    <dbReference type="NCBI Taxonomy" id="118154"/>
    <lineage>
        <taxon>Eukaryota</taxon>
        <taxon>Metazoa</taxon>
        <taxon>Chordata</taxon>
        <taxon>Craniata</taxon>
        <taxon>Vertebrata</taxon>
        <taxon>Euteleostomi</taxon>
        <taxon>Actinopterygii</taxon>
        <taxon>Neopterygii</taxon>
        <taxon>Teleostei</taxon>
        <taxon>Anguilliformes</taxon>
        <taxon>Synaphobranchidae</taxon>
        <taxon>Synaphobranchus</taxon>
    </lineage>
</organism>
<evidence type="ECO:0000256" key="14">
    <source>
        <dbReference type="ARBA" id="ARBA00023328"/>
    </source>
</evidence>
<name>A0A9Q1EPH6_SYNKA</name>
<sequence length="197" mass="21818">MAGIGNMTLRNITFIKENVTDDESSIGQSEFSYKQVGEEESEAPVVFLCGRCKIPVGDSLSWVGSEDDQNQILLKRVNDNVAVGSEPFVSRTRTELGCLIVNLSCLGCSSPLGRVYTSTPRNLDYKRSLFCLSVENVECYVLGSSAQQMLEDRQDEPVTFEYQANVDMQIGKIKAIAVSMAQRLLEIEAKLQNSETK</sequence>
<dbReference type="GO" id="GO:0000775">
    <property type="term" value="C:chromosome, centromeric region"/>
    <property type="evidence" value="ECO:0007669"/>
    <property type="project" value="UniProtKB-SubCell"/>
</dbReference>
<evidence type="ECO:0000256" key="12">
    <source>
        <dbReference type="ARBA" id="ARBA00023242"/>
    </source>
</evidence>
<dbReference type="GO" id="GO:0034080">
    <property type="term" value="P:CENP-A containing chromatin assembly"/>
    <property type="evidence" value="ECO:0007669"/>
    <property type="project" value="TreeGrafter"/>
</dbReference>
<comment type="caution">
    <text evidence="18">The sequence shown here is derived from an EMBL/GenBank/DDBJ whole genome shotgun (WGS) entry which is preliminary data.</text>
</comment>
<evidence type="ECO:0000256" key="1">
    <source>
        <dbReference type="ARBA" id="ARBA00003694"/>
    </source>
</evidence>
<keyword evidence="12" id="KW-0539">Nucleus</keyword>
<evidence type="ECO:0000256" key="13">
    <source>
        <dbReference type="ARBA" id="ARBA00023306"/>
    </source>
</evidence>
<keyword evidence="19" id="KW-1185">Reference proteome</keyword>
<dbReference type="OrthoDB" id="74210at2759"/>
<evidence type="ECO:0000259" key="17">
    <source>
        <dbReference type="PROSITE" id="PS51793"/>
    </source>
</evidence>
<comment type="function">
    <text evidence="1">Required for recruitment of CENPA to centromeres and normal chromosome segregation during mitosis.</text>
</comment>
<keyword evidence="4" id="KW-0158">Chromosome</keyword>
<dbReference type="GO" id="GO:0007059">
    <property type="term" value="P:chromosome segregation"/>
    <property type="evidence" value="ECO:0007669"/>
    <property type="project" value="TreeGrafter"/>
</dbReference>
<gene>
    <name evidence="18" type="ORF">SKAU_G00324600</name>
</gene>
<evidence type="ECO:0000256" key="15">
    <source>
        <dbReference type="ARBA" id="ARBA00039650"/>
    </source>
</evidence>
<keyword evidence="6" id="KW-0597">Phosphoprotein</keyword>
<keyword evidence="10" id="KW-0862">Zinc</keyword>